<dbReference type="PROSITE" id="PS50297">
    <property type="entry name" value="ANK_REP_REGION"/>
    <property type="match status" value="1"/>
</dbReference>
<evidence type="ECO:0000256" key="2">
    <source>
        <dbReference type="ARBA" id="ARBA00023043"/>
    </source>
</evidence>
<feature type="repeat" description="ANK" evidence="3">
    <location>
        <begin position="299"/>
        <end position="331"/>
    </location>
</feature>
<gene>
    <name evidence="5" type="primary">LOC136091019</name>
</gene>
<dbReference type="PROSITE" id="PS50088">
    <property type="entry name" value="ANK_REPEAT"/>
    <property type="match status" value="2"/>
</dbReference>
<evidence type="ECO:0000256" key="1">
    <source>
        <dbReference type="ARBA" id="ARBA00022737"/>
    </source>
</evidence>
<dbReference type="RefSeq" id="XP_065674075.1">
    <property type="nucleotide sequence ID" value="XM_065818003.1"/>
</dbReference>
<dbReference type="PANTHER" id="PTHR24198:SF165">
    <property type="entry name" value="ANKYRIN REPEAT-CONTAINING PROTEIN-RELATED"/>
    <property type="match status" value="1"/>
</dbReference>
<reference evidence="5" key="1">
    <citation type="submission" date="2025-08" db="UniProtKB">
        <authorList>
            <consortium name="RefSeq"/>
        </authorList>
    </citation>
    <scope>IDENTIFICATION</scope>
</reference>
<dbReference type="Pfam" id="PF12796">
    <property type="entry name" value="Ank_2"/>
    <property type="match status" value="1"/>
</dbReference>
<organism evidence="4 5">
    <name type="scientific">Hydra vulgaris</name>
    <name type="common">Hydra</name>
    <name type="synonym">Hydra attenuata</name>
    <dbReference type="NCBI Taxonomy" id="6087"/>
    <lineage>
        <taxon>Eukaryota</taxon>
        <taxon>Metazoa</taxon>
        <taxon>Cnidaria</taxon>
        <taxon>Hydrozoa</taxon>
        <taxon>Hydroidolina</taxon>
        <taxon>Anthoathecata</taxon>
        <taxon>Aplanulata</taxon>
        <taxon>Hydridae</taxon>
        <taxon>Hydra</taxon>
    </lineage>
</organism>
<keyword evidence="1" id="KW-0677">Repeat</keyword>
<evidence type="ECO:0000313" key="5">
    <source>
        <dbReference type="RefSeq" id="XP_065674075.1"/>
    </source>
</evidence>
<dbReference type="InterPro" id="IPR002110">
    <property type="entry name" value="Ankyrin_rpt"/>
</dbReference>
<name>A0ABM4DHW3_HYDVU</name>
<dbReference type="PANTHER" id="PTHR24198">
    <property type="entry name" value="ANKYRIN REPEAT AND PROTEIN KINASE DOMAIN-CONTAINING PROTEIN"/>
    <property type="match status" value="1"/>
</dbReference>
<dbReference type="SUPFAM" id="SSF48403">
    <property type="entry name" value="Ankyrin repeat"/>
    <property type="match status" value="1"/>
</dbReference>
<dbReference type="Gene3D" id="1.25.40.20">
    <property type="entry name" value="Ankyrin repeat-containing domain"/>
    <property type="match status" value="1"/>
</dbReference>
<dbReference type="InterPro" id="IPR036770">
    <property type="entry name" value="Ankyrin_rpt-contain_sf"/>
</dbReference>
<dbReference type="GeneID" id="136091019"/>
<evidence type="ECO:0000313" key="4">
    <source>
        <dbReference type="Proteomes" id="UP001652625"/>
    </source>
</evidence>
<accession>A0ABM4DHW3</accession>
<sequence length="358" mass="40816">MDYYTKGPYDIMINRPHDANCVYIKTKKKMFNILGRDQLHQKSNQNIFRETTDQICTKHPVLPLCAIHPSLLVCSATIKSNPETKSSTPIKIKSDSFNLPSTVLNETHLANISQVEVLKPILSNSKQNVRRRISFVPSTYNENQEENKINNRRFSTVSNILRRRGSNTNLKEDNSEKNRTRFFSSPSILQLSVSLPLYSNQQEILDYLQKNIQVHNCKKIRSVLKKKFNLGSYPNSLMHDAAFKCCEKCLKLLIKNGCSISQKDDSGFIPLHAAVMGENIPAVTFLLEHSPHVNETSNDGWTALHLAVMLNNLKIVHSITMHGGNPYLISNLQTTPFKLCIEKKRTLLLDYFICLKQT</sequence>
<feature type="repeat" description="ANK" evidence="3">
    <location>
        <begin position="266"/>
        <end position="298"/>
    </location>
</feature>
<proteinExistence type="predicted"/>
<dbReference type="Proteomes" id="UP001652625">
    <property type="component" value="Chromosome 14"/>
</dbReference>
<evidence type="ECO:0000256" key="3">
    <source>
        <dbReference type="PROSITE-ProRule" id="PRU00023"/>
    </source>
</evidence>
<keyword evidence="2 3" id="KW-0040">ANK repeat</keyword>
<dbReference type="SMART" id="SM00248">
    <property type="entry name" value="ANK"/>
    <property type="match status" value="3"/>
</dbReference>
<protein>
    <submittedName>
        <fullName evidence="5">Ankyrin repeat and protein kinase domain-containing protein 1-like</fullName>
    </submittedName>
</protein>
<keyword evidence="4" id="KW-1185">Reference proteome</keyword>